<dbReference type="PANTHER" id="PTHR42709">
    <property type="entry name" value="ALKALINE PHOSPHATASE LIKE PROTEIN"/>
    <property type="match status" value="1"/>
</dbReference>
<evidence type="ECO:0000256" key="3">
    <source>
        <dbReference type="ARBA" id="ARBA00022692"/>
    </source>
</evidence>
<dbReference type="RefSeq" id="WP_147657924.1">
    <property type="nucleotide sequence ID" value="NZ_BMFM01000001.1"/>
</dbReference>
<dbReference type="GO" id="GO:0005886">
    <property type="term" value="C:plasma membrane"/>
    <property type="evidence" value="ECO:0007669"/>
    <property type="project" value="UniProtKB-SubCell"/>
</dbReference>
<sequence length="201" mass="22013">MSDWIIGFITEQGYLGIFLLMVLENLFPPIPSELIMPFAGFAAAEGNLGFAGVVIAGVLGSLVGTLPWYLVARWLGLERLKKLADRFGRIATISAADIDDANRWFARYGRLTVLFGRLVPAIRTLISIPAGLAAMPFAPFVACTALGSFVWTLFLTGAGYVLHEGYHLVEAWVDPATKVIVVLLVAVYLYRFVTWKRSDAS</sequence>
<evidence type="ECO:0000256" key="2">
    <source>
        <dbReference type="ARBA" id="ARBA00022475"/>
    </source>
</evidence>
<evidence type="ECO:0000313" key="6">
    <source>
        <dbReference type="EMBL" id="QEE22345.1"/>
    </source>
</evidence>
<keyword evidence="3" id="KW-0812">Transmembrane</keyword>
<organism evidence="6 7">
    <name type="scientific">Paradevosia tibetensis</name>
    <dbReference type="NCBI Taxonomy" id="1447062"/>
    <lineage>
        <taxon>Bacteria</taxon>
        <taxon>Pseudomonadati</taxon>
        <taxon>Pseudomonadota</taxon>
        <taxon>Alphaproteobacteria</taxon>
        <taxon>Hyphomicrobiales</taxon>
        <taxon>Devosiaceae</taxon>
        <taxon>Paradevosia</taxon>
    </lineage>
</organism>
<dbReference type="Proteomes" id="UP000321062">
    <property type="component" value="Chromosome"/>
</dbReference>
<dbReference type="OrthoDB" id="9813426at2"/>
<evidence type="ECO:0000313" key="7">
    <source>
        <dbReference type="Proteomes" id="UP000321062"/>
    </source>
</evidence>
<evidence type="ECO:0000256" key="4">
    <source>
        <dbReference type="ARBA" id="ARBA00022989"/>
    </source>
</evidence>
<dbReference type="InterPro" id="IPR032816">
    <property type="entry name" value="VTT_dom"/>
</dbReference>
<dbReference type="KEGG" id="yti:FNA67_20220"/>
<keyword evidence="5" id="KW-0472">Membrane</keyword>
<proteinExistence type="predicted"/>
<dbReference type="EMBL" id="CP041690">
    <property type="protein sequence ID" value="QEE22345.1"/>
    <property type="molecule type" value="Genomic_DNA"/>
</dbReference>
<dbReference type="InterPro" id="IPR051311">
    <property type="entry name" value="DedA_domain"/>
</dbReference>
<comment type="subcellular location">
    <subcellularLocation>
        <location evidence="1">Cell membrane</location>
        <topology evidence="1">Multi-pass membrane protein</topology>
    </subcellularLocation>
</comment>
<keyword evidence="7" id="KW-1185">Reference proteome</keyword>
<dbReference type="AlphaFoldDB" id="A0A5B9DTV1"/>
<evidence type="ECO:0000256" key="5">
    <source>
        <dbReference type="ARBA" id="ARBA00023136"/>
    </source>
</evidence>
<accession>A0A5B9DTV1</accession>
<protein>
    <submittedName>
        <fullName evidence="6">DedA family protein</fullName>
    </submittedName>
</protein>
<dbReference type="Pfam" id="PF09335">
    <property type="entry name" value="VTT_dom"/>
    <property type="match status" value="1"/>
</dbReference>
<evidence type="ECO:0000256" key="1">
    <source>
        <dbReference type="ARBA" id="ARBA00004651"/>
    </source>
</evidence>
<keyword evidence="2" id="KW-1003">Cell membrane</keyword>
<dbReference type="PANTHER" id="PTHR42709:SF6">
    <property type="entry name" value="UNDECAPRENYL PHOSPHATE TRANSPORTER A"/>
    <property type="match status" value="1"/>
</dbReference>
<gene>
    <name evidence="6" type="ORF">FNA67_20220</name>
</gene>
<keyword evidence="4" id="KW-1133">Transmembrane helix</keyword>
<reference evidence="6 7" key="1">
    <citation type="journal article" date="2015" name="Int. J. Syst. Evol. Microbiol.">
        <title>Youhaiella tibetensis gen. nov., sp. nov., isolated from subsurface sediment.</title>
        <authorList>
            <person name="Wang Y.X."/>
            <person name="Huang F.Q."/>
            <person name="Nogi Y."/>
            <person name="Pang S.J."/>
            <person name="Wang P.K."/>
            <person name="Lv J."/>
        </authorList>
    </citation>
    <scope>NUCLEOTIDE SEQUENCE [LARGE SCALE GENOMIC DNA]</scope>
    <source>
        <strain evidence="7">fig4</strain>
    </source>
</reference>
<name>A0A5B9DTV1_9HYPH</name>